<gene>
    <name evidence="1" type="ORF">A2Z42_00575</name>
</gene>
<proteinExistence type="predicted"/>
<evidence type="ECO:0000313" key="1">
    <source>
        <dbReference type="EMBL" id="OGY28428.1"/>
    </source>
</evidence>
<dbReference type="AlphaFoldDB" id="A0A1G1WKZ7"/>
<protein>
    <recommendedName>
        <fullName evidence="3">Type 4 fimbrial biogenesis protein PilX N-terminal domain-containing protein</fullName>
    </recommendedName>
</protein>
<reference evidence="1 2" key="1">
    <citation type="journal article" date="2016" name="Nat. Commun.">
        <title>Thousands of microbial genomes shed light on interconnected biogeochemical processes in an aquifer system.</title>
        <authorList>
            <person name="Anantharaman K."/>
            <person name="Brown C.T."/>
            <person name="Hug L.A."/>
            <person name="Sharon I."/>
            <person name="Castelle C.J."/>
            <person name="Probst A.J."/>
            <person name="Thomas B.C."/>
            <person name="Singh A."/>
            <person name="Wilkins M.J."/>
            <person name="Karaoz U."/>
            <person name="Brodie E.L."/>
            <person name="Williams K.H."/>
            <person name="Hubbard S.S."/>
            <person name="Banfield J.F."/>
        </authorList>
    </citation>
    <scope>NUCLEOTIDE SEQUENCE [LARGE SCALE GENOMIC DNA]</scope>
</reference>
<evidence type="ECO:0000313" key="2">
    <source>
        <dbReference type="Proteomes" id="UP000176645"/>
    </source>
</evidence>
<evidence type="ECO:0008006" key="3">
    <source>
        <dbReference type="Google" id="ProtNLM"/>
    </source>
</evidence>
<organism evidence="1 2">
    <name type="scientific">Candidatus Woykebacteria bacterium RBG_19FT_COMBO_43_10</name>
    <dbReference type="NCBI Taxonomy" id="1802598"/>
    <lineage>
        <taxon>Bacteria</taxon>
        <taxon>Candidatus Woykeibacteriota</taxon>
    </lineage>
</organism>
<dbReference type="Proteomes" id="UP000176645">
    <property type="component" value="Unassembled WGS sequence"/>
</dbReference>
<sequence length="127" mass="13457">MKEKGQALIILIVAVALTLSVLTASLLASISQARASSTSRLGQKVYYAAESGAEYGLLKSLRNPGSCTGSDTLNQDSVSVTITYNSAGTSCVVTSEATQNNILKKIRVENSYTPSQIFTTCCWSEIP</sequence>
<comment type="caution">
    <text evidence="1">The sequence shown here is derived from an EMBL/GenBank/DDBJ whole genome shotgun (WGS) entry which is preliminary data.</text>
</comment>
<name>A0A1G1WKZ7_9BACT</name>
<accession>A0A1G1WKZ7</accession>
<dbReference type="EMBL" id="MHCU01000001">
    <property type="protein sequence ID" value="OGY28428.1"/>
    <property type="molecule type" value="Genomic_DNA"/>
</dbReference>